<dbReference type="InterPro" id="IPR034593">
    <property type="entry name" value="DgoD-like"/>
</dbReference>
<comment type="caution">
    <text evidence="3">The sequence shown here is derived from an EMBL/GenBank/DDBJ whole genome shotgun (WGS) entry which is preliminary data.</text>
</comment>
<dbReference type="NCBIfam" id="NF010624">
    <property type="entry name" value="PRK14017.1"/>
    <property type="match status" value="1"/>
</dbReference>
<dbReference type="SUPFAM" id="SSF54826">
    <property type="entry name" value="Enolase N-terminal domain-like"/>
    <property type="match status" value="1"/>
</dbReference>
<dbReference type="Proteomes" id="UP000273516">
    <property type="component" value="Unassembled WGS sequence"/>
</dbReference>
<dbReference type="Gene3D" id="3.20.20.120">
    <property type="entry name" value="Enolase-like C-terminal domain"/>
    <property type="match status" value="1"/>
</dbReference>
<evidence type="ECO:0000313" key="4">
    <source>
        <dbReference type="Proteomes" id="UP000273516"/>
    </source>
</evidence>
<name>A0A3M0MGN3_9RHOB</name>
<dbReference type="InterPro" id="IPR013342">
    <property type="entry name" value="Mandelate_racemase_C"/>
</dbReference>
<dbReference type="InterPro" id="IPR018110">
    <property type="entry name" value="Mandel_Rmase/mucon_lact_enz_CS"/>
</dbReference>
<keyword evidence="1 3" id="KW-0456">Lyase</keyword>
<dbReference type="SMART" id="SM00922">
    <property type="entry name" value="MR_MLE"/>
    <property type="match status" value="1"/>
</dbReference>
<proteinExistence type="predicted"/>
<dbReference type="OrthoDB" id="9802699at2"/>
<dbReference type="GO" id="GO:0008869">
    <property type="term" value="F:galactonate dehydratase activity"/>
    <property type="evidence" value="ECO:0007669"/>
    <property type="project" value="UniProtKB-EC"/>
</dbReference>
<dbReference type="Pfam" id="PF13378">
    <property type="entry name" value="MR_MLE_C"/>
    <property type="match status" value="1"/>
</dbReference>
<gene>
    <name evidence="3" type="ORF">C9E81_05895</name>
</gene>
<accession>A0A3M0MGN3</accession>
<dbReference type="EMBL" id="QOKZ01000002">
    <property type="protein sequence ID" value="RMC36223.1"/>
    <property type="molecule type" value="Genomic_DNA"/>
</dbReference>
<dbReference type="InterPro" id="IPR029017">
    <property type="entry name" value="Enolase-like_N"/>
</dbReference>
<dbReference type="PANTHER" id="PTHR48080:SF2">
    <property type="entry name" value="D-GALACTONATE DEHYDRATASE"/>
    <property type="match status" value="1"/>
</dbReference>
<evidence type="ECO:0000259" key="2">
    <source>
        <dbReference type="SMART" id="SM00922"/>
    </source>
</evidence>
<dbReference type="InterPro" id="IPR013341">
    <property type="entry name" value="Mandelate_racemase_N_dom"/>
</dbReference>
<organism evidence="3 4">
    <name type="scientific">Paracoccus alkanivorans</name>
    <dbReference type="NCBI Taxonomy" id="2116655"/>
    <lineage>
        <taxon>Bacteria</taxon>
        <taxon>Pseudomonadati</taxon>
        <taxon>Pseudomonadota</taxon>
        <taxon>Alphaproteobacteria</taxon>
        <taxon>Rhodobacterales</taxon>
        <taxon>Paracoccaceae</taxon>
        <taxon>Paracoccus</taxon>
    </lineage>
</organism>
<dbReference type="InterPro" id="IPR029065">
    <property type="entry name" value="Enolase_C-like"/>
</dbReference>
<dbReference type="Pfam" id="PF02746">
    <property type="entry name" value="MR_MLE_N"/>
    <property type="match status" value="1"/>
</dbReference>
<feature type="domain" description="Mandelate racemase/muconate lactonizing enzyme C-terminal" evidence="2">
    <location>
        <begin position="126"/>
        <end position="234"/>
    </location>
</feature>
<dbReference type="SFLD" id="SFLDG00179">
    <property type="entry name" value="mandelate_racemase"/>
    <property type="match status" value="1"/>
</dbReference>
<sequence>MDRIAEITSFTVPPRWIFVRVRTAQGLVGWGEAIIPKRKNAVIGAIADLTNVVLGMDPARIEDIASSLRKGGFFRNGPILGTATAALEIALWDIKGQRAGMPVFEFLGGRVRDNIRSYTWIGGDDPGDVVRHAKERVEQGFDAVKMNATPAVAPLEWREATENLVRRMGSLRDAFGGSIDIALDFHGRVPRLVLKQMIREIGQFDPLWIEEPFLPEHAGTDDLLARICPHIPIATGERMLHRWDFQRLLERGGVDVIQPDISITGLFEMEKIARLAEIYDVGVAPHCPNGPISLAASLQVDFCCANTVIQEQGLGLHYNQGYAGLPPADILDYLEDTDVLTTRNGRFDCPAGPGLGLTLKGDAIEAAHMDWSLPDPDWRHRDGVYAEW</sequence>
<reference evidence="3 4" key="1">
    <citation type="submission" date="2018-07" db="EMBL/GenBank/DDBJ databases">
        <authorList>
            <person name="Zhang Y."/>
            <person name="Wang L."/>
            <person name="Ma S."/>
        </authorList>
    </citation>
    <scope>NUCLEOTIDE SEQUENCE [LARGE SCALE GENOMIC DNA]</scope>
    <source>
        <strain evidence="3 4">4-2</strain>
    </source>
</reference>
<dbReference type="GO" id="GO:0009063">
    <property type="term" value="P:amino acid catabolic process"/>
    <property type="evidence" value="ECO:0007669"/>
    <property type="project" value="InterPro"/>
</dbReference>
<protein>
    <submittedName>
        <fullName evidence="3">Galactonate dehydratase</fullName>
        <ecNumber evidence="3">4.2.1.6</ecNumber>
    </submittedName>
</protein>
<keyword evidence="4" id="KW-1185">Reference proteome</keyword>
<evidence type="ECO:0000256" key="1">
    <source>
        <dbReference type="ARBA" id="ARBA00023239"/>
    </source>
</evidence>
<dbReference type="Gene3D" id="3.30.390.10">
    <property type="entry name" value="Enolase-like, N-terminal domain"/>
    <property type="match status" value="1"/>
</dbReference>
<dbReference type="GO" id="GO:0000287">
    <property type="term" value="F:magnesium ion binding"/>
    <property type="evidence" value="ECO:0007669"/>
    <property type="project" value="UniProtKB-ARBA"/>
</dbReference>
<dbReference type="InterPro" id="IPR036849">
    <property type="entry name" value="Enolase-like_C_sf"/>
</dbReference>
<dbReference type="AlphaFoldDB" id="A0A3M0MGN3"/>
<dbReference type="RefSeq" id="WP_122111387.1">
    <property type="nucleotide sequence ID" value="NZ_QOKZ01000002.1"/>
</dbReference>
<dbReference type="EC" id="4.2.1.6" evidence="3"/>
<dbReference type="PANTHER" id="PTHR48080">
    <property type="entry name" value="D-GALACTONATE DEHYDRATASE-RELATED"/>
    <property type="match status" value="1"/>
</dbReference>
<evidence type="ECO:0000313" key="3">
    <source>
        <dbReference type="EMBL" id="RMC36223.1"/>
    </source>
</evidence>
<dbReference type="SUPFAM" id="SSF51604">
    <property type="entry name" value="Enolase C-terminal domain-like"/>
    <property type="match status" value="1"/>
</dbReference>
<dbReference type="PROSITE" id="PS00909">
    <property type="entry name" value="MR_MLE_2"/>
    <property type="match status" value="1"/>
</dbReference>
<dbReference type="SFLD" id="SFLDS00001">
    <property type="entry name" value="Enolase"/>
    <property type="match status" value="1"/>
</dbReference>